<proteinExistence type="predicted"/>
<dbReference type="AlphaFoldDB" id="A0A1G2G6U0"/>
<organism evidence="1 2">
    <name type="scientific">Candidatus Ryanbacteria bacterium RIFCSPHIGHO2_01_FULL_48_27</name>
    <dbReference type="NCBI Taxonomy" id="1802115"/>
    <lineage>
        <taxon>Bacteria</taxon>
        <taxon>Candidatus Ryaniibacteriota</taxon>
    </lineage>
</organism>
<reference evidence="1 2" key="1">
    <citation type="journal article" date="2016" name="Nat. Commun.">
        <title>Thousands of microbial genomes shed light on interconnected biogeochemical processes in an aquifer system.</title>
        <authorList>
            <person name="Anantharaman K."/>
            <person name="Brown C.T."/>
            <person name="Hug L.A."/>
            <person name="Sharon I."/>
            <person name="Castelle C.J."/>
            <person name="Probst A.J."/>
            <person name="Thomas B.C."/>
            <person name="Singh A."/>
            <person name="Wilkins M.J."/>
            <person name="Karaoz U."/>
            <person name="Brodie E.L."/>
            <person name="Williams K.H."/>
            <person name="Hubbard S.S."/>
            <person name="Banfield J.F."/>
        </authorList>
    </citation>
    <scope>NUCLEOTIDE SEQUENCE [LARGE SCALE GENOMIC DNA]</scope>
</reference>
<dbReference type="GO" id="GO:0050660">
    <property type="term" value="F:flavin adenine dinucleotide binding"/>
    <property type="evidence" value="ECO:0007669"/>
    <property type="project" value="InterPro"/>
</dbReference>
<sequence>MRTLKGLEGYAPSFPKEVWTDAERRLLAPFFSNLDGQVTVFRNLPPEITGAICARASRAKGSLLRVLLNEYLRPILGGNDRKLAGDLEYVIDFLMRSGFRAVLNNHRAQGLYAKLLSGYGDDSVAQLTGTHLVFGGISQVALKLWEDHRLGLEPSEQSTRFVDFSKKVGDKYRYYIPLPDLQRLRLVQKYRGVMDGLFRTYADLVPRFTKWLGEVYPDETPFVREKKALDTLRGLLPMATLGQVAFRGNGQAFEYAIAGFAEHELGELRWTAIAAKRELDTEIPSLLLRLDKLEVVDYQKYLAGRKERMAKLMHEMDESLIASHLELSQEPSSVKLIHNSPYAELVLITAILYSLPGIHQNWAELFAKAQMMSQGERDKIILEYASGRRERWYKSGKALEHIDLMFEIVMNIGAYRDLHRHRPQTQDRQDFSIHHGYDVPPMLGEAGLGGEYSKALDSVHDLFLNLEAGSPALAQYVVPLAYRVRFYQKQNLREALWEADLRTTSQGHPDYRAIEQAKVAELLTAMPFLLPFLNHVDMHEYPFARRGEVERAGLRQDRIMTGLQKATS</sequence>
<dbReference type="GO" id="GO:0004799">
    <property type="term" value="F:thymidylate synthase activity"/>
    <property type="evidence" value="ECO:0007669"/>
    <property type="project" value="TreeGrafter"/>
</dbReference>
<dbReference type="Pfam" id="PF02511">
    <property type="entry name" value="Thy1"/>
    <property type="match status" value="2"/>
</dbReference>
<dbReference type="CDD" id="cd20175">
    <property type="entry name" value="ThyX"/>
    <property type="match status" value="1"/>
</dbReference>
<gene>
    <name evidence="1" type="ORF">A2756_01760</name>
</gene>
<comment type="caution">
    <text evidence="1">The sequence shown here is derived from an EMBL/GenBank/DDBJ whole genome shotgun (WGS) entry which is preliminary data.</text>
</comment>
<dbReference type="PROSITE" id="PS51331">
    <property type="entry name" value="THYX"/>
    <property type="match status" value="2"/>
</dbReference>
<dbReference type="InterPro" id="IPR036098">
    <property type="entry name" value="Thymidylate_synthase_ThyX_sf"/>
</dbReference>
<evidence type="ECO:0008006" key="3">
    <source>
        <dbReference type="Google" id="ProtNLM"/>
    </source>
</evidence>
<dbReference type="GO" id="GO:0006231">
    <property type="term" value="P:dTMP biosynthetic process"/>
    <property type="evidence" value="ECO:0007669"/>
    <property type="project" value="InterPro"/>
</dbReference>
<dbReference type="Gene3D" id="3.30.1360.170">
    <property type="match status" value="2"/>
</dbReference>
<accession>A0A1G2G6U0</accession>
<name>A0A1G2G6U0_9BACT</name>
<dbReference type="EMBL" id="MHNL01000005">
    <property type="protein sequence ID" value="OGZ45621.1"/>
    <property type="molecule type" value="Genomic_DNA"/>
</dbReference>
<dbReference type="STRING" id="1802115.A2756_01760"/>
<dbReference type="GO" id="GO:0050797">
    <property type="term" value="F:thymidylate synthase (FAD) activity"/>
    <property type="evidence" value="ECO:0007669"/>
    <property type="project" value="InterPro"/>
</dbReference>
<dbReference type="SUPFAM" id="SSF69796">
    <property type="entry name" value="Thymidylate synthase-complementing protein Thy1"/>
    <property type="match status" value="2"/>
</dbReference>
<dbReference type="PANTHER" id="PTHR34934:SF1">
    <property type="entry name" value="FLAVIN-DEPENDENT THYMIDYLATE SYNTHASE"/>
    <property type="match status" value="1"/>
</dbReference>
<evidence type="ECO:0000313" key="1">
    <source>
        <dbReference type="EMBL" id="OGZ45621.1"/>
    </source>
</evidence>
<dbReference type="GO" id="GO:0070402">
    <property type="term" value="F:NADPH binding"/>
    <property type="evidence" value="ECO:0007669"/>
    <property type="project" value="TreeGrafter"/>
</dbReference>
<evidence type="ECO:0000313" key="2">
    <source>
        <dbReference type="Proteomes" id="UP000177785"/>
    </source>
</evidence>
<protein>
    <recommendedName>
        <fullName evidence="3">Thymidylate synthase</fullName>
    </recommendedName>
</protein>
<dbReference type="InterPro" id="IPR003669">
    <property type="entry name" value="Thymidylate_synthase_ThyX"/>
</dbReference>
<dbReference type="PANTHER" id="PTHR34934">
    <property type="entry name" value="FLAVIN-DEPENDENT THYMIDYLATE SYNTHASE"/>
    <property type="match status" value="1"/>
</dbReference>
<dbReference type="Proteomes" id="UP000177785">
    <property type="component" value="Unassembled WGS sequence"/>
</dbReference>